<feature type="signal peptide" evidence="1">
    <location>
        <begin position="1"/>
        <end position="26"/>
    </location>
</feature>
<dbReference type="AlphaFoldDB" id="A0A5C2RWR9"/>
<dbReference type="Proteomes" id="UP000313359">
    <property type="component" value="Unassembled WGS sequence"/>
</dbReference>
<name>A0A5C2RWR9_9APHY</name>
<evidence type="ECO:0000256" key="1">
    <source>
        <dbReference type="SAM" id="SignalP"/>
    </source>
</evidence>
<protein>
    <recommendedName>
        <fullName evidence="4">Secreted protein</fullName>
    </recommendedName>
</protein>
<gene>
    <name evidence="2" type="ORF">L227DRAFT_306397</name>
</gene>
<feature type="chain" id="PRO_5022785805" description="Secreted protein" evidence="1">
    <location>
        <begin position="27"/>
        <end position="118"/>
    </location>
</feature>
<reference evidence="2" key="1">
    <citation type="journal article" date="2018" name="Genome Biol. Evol.">
        <title>Genomics and development of Lentinus tigrinus, a white-rot wood-decaying mushroom with dimorphic fruiting bodies.</title>
        <authorList>
            <person name="Wu B."/>
            <person name="Xu Z."/>
            <person name="Knudson A."/>
            <person name="Carlson A."/>
            <person name="Chen N."/>
            <person name="Kovaka S."/>
            <person name="LaButti K."/>
            <person name="Lipzen A."/>
            <person name="Pennachio C."/>
            <person name="Riley R."/>
            <person name="Schakwitz W."/>
            <person name="Umezawa K."/>
            <person name="Ohm R.A."/>
            <person name="Grigoriev I.V."/>
            <person name="Nagy L.G."/>
            <person name="Gibbons J."/>
            <person name="Hibbett D."/>
        </authorList>
    </citation>
    <scope>NUCLEOTIDE SEQUENCE [LARGE SCALE GENOMIC DNA]</scope>
    <source>
        <strain evidence="2">ALCF2SS1-6</strain>
    </source>
</reference>
<keyword evidence="3" id="KW-1185">Reference proteome</keyword>
<dbReference type="EMBL" id="ML122295">
    <property type="protein sequence ID" value="RPD55500.1"/>
    <property type="molecule type" value="Genomic_DNA"/>
</dbReference>
<evidence type="ECO:0000313" key="2">
    <source>
        <dbReference type="EMBL" id="RPD55500.1"/>
    </source>
</evidence>
<keyword evidence="1" id="KW-0732">Signal</keyword>
<organism evidence="2 3">
    <name type="scientific">Lentinus tigrinus ALCF2SS1-6</name>
    <dbReference type="NCBI Taxonomy" id="1328759"/>
    <lineage>
        <taxon>Eukaryota</taxon>
        <taxon>Fungi</taxon>
        <taxon>Dikarya</taxon>
        <taxon>Basidiomycota</taxon>
        <taxon>Agaricomycotina</taxon>
        <taxon>Agaricomycetes</taxon>
        <taxon>Polyporales</taxon>
        <taxon>Polyporaceae</taxon>
        <taxon>Lentinus</taxon>
    </lineage>
</organism>
<sequence length="118" mass="13190">MNKSRTPLRIPRLNTLLAVVVYVSSACCDSSRCPTAGLSEFPKFYRTPATPPFSRICSTFLTPKRRASVFPALAPPLSLSNLAHLKRVRSRALACMRRASTSCMVVHTRTRQFWLFSG</sequence>
<accession>A0A5C2RWR9</accession>
<evidence type="ECO:0000313" key="3">
    <source>
        <dbReference type="Proteomes" id="UP000313359"/>
    </source>
</evidence>
<dbReference type="PROSITE" id="PS51257">
    <property type="entry name" value="PROKAR_LIPOPROTEIN"/>
    <property type="match status" value="1"/>
</dbReference>
<evidence type="ECO:0008006" key="4">
    <source>
        <dbReference type="Google" id="ProtNLM"/>
    </source>
</evidence>
<proteinExistence type="predicted"/>